<dbReference type="InterPro" id="IPR037185">
    <property type="entry name" value="EmrE-like"/>
</dbReference>
<evidence type="ECO:0000256" key="3">
    <source>
        <dbReference type="ARBA" id="ARBA00022692"/>
    </source>
</evidence>
<feature type="transmembrane region" description="Helical" evidence="6">
    <location>
        <begin position="275"/>
        <end position="293"/>
    </location>
</feature>
<feature type="transmembrane region" description="Helical" evidence="6">
    <location>
        <begin position="37"/>
        <end position="57"/>
    </location>
</feature>
<evidence type="ECO:0000256" key="1">
    <source>
        <dbReference type="ARBA" id="ARBA00004141"/>
    </source>
</evidence>
<dbReference type="SUPFAM" id="SSF103481">
    <property type="entry name" value="Multidrug resistance efflux transporter EmrE"/>
    <property type="match status" value="2"/>
</dbReference>
<protein>
    <submittedName>
        <fullName evidence="8">EamA family transporter</fullName>
    </submittedName>
</protein>
<dbReference type="Pfam" id="PF00892">
    <property type="entry name" value="EamA"/>
    <property type="match status" value="2"/>
</dbReference>
<feature type="transmembrane region" description="Helical" evidence="6">
    <location>
        <begin position="186"/>
        <end position="206"/>
    </location>
</feature>
<feature type="transmembrane region" description="Helical" evidence="6">
    <location>
        <begin position="218"/>
        <end position="238"/>
    </location>
</feature>
<dbReference type="PANTHER" id="PTHR32322:SF2">
    <property type="entry name" value="EAMA DOMAIN-CONTAINING PROTEIN"/>
    <property type="match status" value="1"/>
</dbReference>
<dbReference type="InterPro" id="IPR050638">
    <property type="entry name" value="AA-Vitamin_Transporters"/>
</dbReference>
<gene>
    <name evidence="8" type="ORF">MMF97_09455</name>
</gene>
<keyword evidence="4 6" id="KW-1133">Transmembrane helix</keyword>
<sequence>MSEGKDLKLIVALFAVAIVWGTTYLGIRVAVHTIPPWFVAGLRQLLASGILLSILLYKKELKWIGWGHLGRQVILSSLMIVMANGLTTVAEQTIPSGLTSLLNALSPIVVFLGSILVGLQKPSLKGFIGVGVGFSGVAFIFRDGFTALLEPSYKIGIFFLALAILGWACGTIYAKKYAHKSQNIYLDLFYQFLFSAVVQLIFAFVFSKEIEPHKWTGASMAAVAYLGVFGSIVGYFCYNYALKRVSAIQVSILSYFNTVIAIFLGWLILDEKITVDLLIATVLIILGVFIVNYKKREVLKATD</sequence>
<dbReference type="PANTHER" id="PTHR32322">
    <property type="entry name" value="INNER MEMBRANE TRANSPORTER"/>
    <property type="match status" value="1"/>
</dbReference>
<feature type="transmembrane region" description="Helical" evidence="6">
    <location>
        <begin position="155"/>
        <end position="174"/>
    </location>
</feature>
<keyword evidence="5 6" id="KW-0472">Membrane</keyword>
<comment type="caution">
    <text evidence="8">The sequence shown here is derived from an EMBL/GenBank/DDBJ whole genome shotgun (WGS) entry which is preliminary data.</text>
</comment>
<comment type="similarity">
    <text evidence="2">Belongs to the EamA transporter family.</text>
</comment>
<dbReference type="InterPro" id="IPR000620">
    <property type="entry name" value="EamA_dom"/>
</dbReference>
<evidence type="ECO:0000256" key="2">
    <source>
        <dbReference type="ARBA" id="ARBA00007362"/>
    </source>
</evidence>
<evidence type="ECO:0000256" key="5">
    <source>
        <dbReference type="ARBA" id="ARBA00023136"/>
    </source>
</evidence>
<feature type="domain" description="EamA" evidence="7">
    <location>
        <begin position="155"/>
        <end position="292"/>
    </location>
</feature>
<feature type="transmembrane region" description="Helical" evidence="6">
    <location>
        <begin position="101"/>
        <end position="119"/>
    </location>
</feature>
<evidence type="ECO:0000259" key="7">
    <source>
        <dbReference type="Pfam" id="PF00892"/>
    </source>
</evidence>
<organism evidence="8 9">
    <name type="scientific">Pedobacter montanisoli</name>
    <dbReference type="NCBI Taxonomy" id="2923277"/>
    <lineage>
        <taxon>Bacteria</taxon>
        <taxon>Pseudomonadati</taxon>
        <taxon>Bacteroidota</taxon>
        <taxon>Sphingobacteriia</taxon>
        <taxon>Sphingobacteriales</taxon>
        <taxon>Sphingobacteriaceae</taxon>
        <taxon>Pedobacter</taxon>
    </lineage>
</organism>
<evidence type="ECO:0000313" key="9">
    <source>
        <dbReference type="Proteomes" id="UP001165460"/>
    </source>
</evidence>
<dbReference type="Gene3D" id="1.10.3730.20">
    <property type="match status" value="1"/>
</dbReference>
<dbReference type="EMBL" id="JALGBH010000002">
    <property type="protein sequence ID" value="MCJ0742935.1"/>
    <property type="molecule type" value="Genomic_DNA"/>
</dbReference>
<evidence type="ECO:0000313" key="8">
    <source>
        <dbReference type="EMBL" id="MCJ0742935.1"/>
    </source>
</evidence>
<feature type="transmembrane region" description="Helical" evidence="6">
    <location>
        <begin position="126"/>
        <end position="149"/>
    </location>
</feature>
<feature type="transmembrane region" description="Helical" evidence="6">
    <location>
        <begin position="7"/>
        <end position="31"/>
    </location>
</feature>
<feature type="transmembrane region" description="Helical" evidence="6">
    <location>
        <begin position="250"/>
        <end position="269"/>
    </location>
</feature>
<comment type="subcellular location">
    <subcellularLocation>
        <location evidence="1">Membrane</location>
        <topology evidence="1">Multi-pass membrane protein</topology>
    </subcellularLocation>
</comment>
<feature type="transmembrane region" description="Helical" evidence="6">
    <location>
        <begin position="69"/>
        <end position="89"/>
    </location>
</feature>
<keyword evidence="3 6" id="KW-0812">Transmembrane</keyword>
<dbReference type="Proteomes" id="UP001165460">
    <property type="component" value="Unassembled WGS sequence"/>
</dbReference>
<dbReference type="RefSeq" id="WP_243361843.1">
    <property type="nucleotide sequence ID" value="NZ_JALGBH010000002.1"/>
</dbReference>
<reference evidence="8" key="1">
    <citation type="submission" date="2022-03" db="EMBL/GenBank/DDBJ databases">
        <authorList>
            <person name="Woo C.Y."/>
        </authorList>
    </citation>
    <scope>NUCLEOTIDE SEQUENCE</scope>
    <source>
        <strain evidence="8">CYS-01</strain>
    </source>
</reference>
<accession>A0ABS9ZXB9</accession>
<evidence type="ECO:0000256" key="4">
    <source>
        <dbReference type="ARBA" id="ARBA00022989"/>
    </source>
</evidence>
<keyword evidence="9" id="KW-1185">Reference proteome</keyword>
<evidence type="ECO:0000256" key="6">
    <source>
        <dbReference type="SAM" id="Phobius"/>
    </source>
</evidence>
<proteinExistence type="inferred from homology"/>
<feature type="domain" description="EamA" evidence="7">
    <location>
        <begin position="10"/>
        <end position="141"/>
    </location>
</feature>
<name>A0ABS9ZXB9_9SPHI</name>